<dbReference type="Proteomes" id="UP000003860">
    <property type="component" value="Unassembled WGS sequence"/>
</dbReference>
<sequence length="91" mass="10605">MPETDLYQLAIKTMDKKWENELMEHDEIVQYMKSYGFTQVSPLINNPGRYLCITKEGIALITKDGKNFELSEEITKIKQHILSQQNEGRKA</sequence>
<proteinExistence type="predicted"/>
<protein>
    <submittedName>
        <fullName evidence="1">Uncharacterized protein</fullName>
    </submittedName>
</protein>
<dbReference type="STRING" id="588581.Cpap_1519"/>
<name>F1TEG1_9FIRM</name>
<evidence type="ECO:0000313" key="2">
    <source>
        <dbReference type="Proteomes" id="UP000003860"/>
    </source>
</evidence>
<reference evidence="1" key="1">
    <citation type="submission" date="2009-07" db="EMBL/GenBank/DDBJ databases">
        <authorList>
            <consortium name="US DOE Joint Genome Institute (JGI-PGF)"/>
            <person name="Lucas S."/>
            <person name="Copeland A."/>
            <person name="Lapidus A."/>
            <person name="Glavina del Rio T."/>
            <person name="Tice H."/>
            <person name="Bruce D."/>
            <person name="Goodwin L."/>
            <person name="Pitluck S."/>
            <person name="Larimer F."/>
            <person name="Land M.L."/>
            <person name="Mouttaki H."/>
            <person name="He Z."/>
            <person name="Zhou J."/>
            <person name="Hemme C.L."/>
        </authorList>
    </citation>
    <scope>NUCLEOTIDE SEQUENCE</scope>
    <source>
        <strain evidence="1">DSM 2782</strain>
    </source>
</reference>
<organism evidence="1 2">
    <name type="scientific">Ruminiclostridium papyrosolvens DSM 2782</name>
    <dbReference type="NCBI Taxonomy" id="588581"/>
    <lineage>
        <taxon>Bacteria</taxon>
        <taxon>Bacillati</taxon>
        <taxon>Bacillota</taxon>
        <taxon>Clostridia</taxon>
        <taxon>Eubacteriales</taxon>
        <taxon>Oscillospiraceae</taxon>
        <taxon>Ruminiclostridium</taxon>
    </lineage>
</organism>
<comment type="caution">
    <text evidence="1">The sequence shown here is derived from an EMBL/GenBank/DDBJ whole genome shotgun (WGS) entry which is preliminary data.</text>
</comment>
<reference evidence="1" key="2">
    <citation type="submission" date="2011-01" db="EMBL/GenBank/DDBJ databases">
        <title>The Non-contiguous Finished genome of Clostridium papyrosolvens.</title>
        <authorList>
            <person name="Lucas S."/>
            <person name="Copeland A."/>
            <person name="Lapidus A."/>
            <person name="Cheng J.-F."/>
            <person name="Goodwin L."/>
            <person name="Pitluck S."/>
            <person name="Misra M."/>
            <person name="Chertkov O."/>
            <person name="Detter J.C."/>
            <person name="Han C."/>
            <person name="Tapia R."/>
            <person name="Land M."/>
            <person name="Hauser L."/>
            <person name="Kyrpides N."/>
            <person name="Ivanova N."/>
            <person name="Pagani I."/>
            <person name="Mouttaki H."/>
            <person name="He Z."/>
            <person name="Zhou J."/>
            <person name="Hemme C.L."/>
            <person name="Woyke T."/>
        </authorList>
    </citation>
    <scope>NUCLEOTIDE SEQUENCE [LARGE SCALE GENOMIC DNA]</scope>
    <source>
        <strain evidence="1">DSM 2782</strain>
    </source>
</reference>
<dbReference type="AlphaFoldDB" id="F1TEG1"/>
<evidence type="ECO:0000313" key="1">
    <source>
        <dbReference type="EMBL" id="EGD47127.1"/>
    </source>
</evidence>
<accession>F1TEG1</accession>
<keyword evidence="2" id="KW-1185">Reference proteome</keyword>
<dbReference type="RefSeq" id="WP_004620159.1">
    <property type="nucleotide sequence ID" value="NZ_ACXX02000009.1"/>
</dbReference>
<gene>
    <name evidence="1" type="ORF">Cpap_1519</name>
</gene>
<dbReference type="EMBL" id="ACXX02000009">
    <property type="protein sequence ID" value="EGD47127.1"/>
    <property type="molecule type" value="Genomic_DNA"/>
</dbReference>